<name>A0A8S3TYC6_MYTED</name>
<dbReference type="EMBL" id="CAJPWZ010002456">
    <property type="protein sequence ID" value="CAG2238591.1"/>
    <property type="molecule type" value="Genomic_DNA"/>
</dbReference>
<reference evidence="1" key="1">
    <citation type="submission" date="2021-03" db="EMBL/GenBank/DDBJ databases">
        <authorList>
            <person name="Bekaert M."/>
        </authorList>
    </citation>
    <scope>NUCLEOTIDE SEQUENCE</scope>
</reference>
<evidence type="ECO:0000313" key="2">
    <source>
        <dbReference type="Proteomes" id="UP000683360"/>
    </source>
</evidence>
<keyword evidence="2" id="KW-1185">Reference proteome</keyword>
<dbReference type="Proteomes" id="UP000683360">
    <property type="component" value="Unassembled WGS sequence"/>
</dbReference>
<proteinExistence type="predicted"/>
<comment type="caution">
    <text evidence="1">The sequence shown here is derived from an EMBL/GenBank/DDBJ whole genome shotgun (WGS) entry which is preliminary data.</text>
</comment>
<evidence type="ECO:0000313" key="1">
    <source>
        <dbReference type="EMBL" id="CAG2238591.1"/>
    </source>
</evidence>
<protein>
    <submittedName>
        <fullName evidence="1">Uncharacterized protein</fullName>
    </submittedName>
</protein>
<accession>A0A8S3TYC6</accession>
<dbReference type="OrthoDB" id="6058136at2759"/>
<organism evidence="1 2">
    <name type="scientific">Mytilus edulis</name>
    <name type="common">Blue mussel</name>
    <dbReference type="NCBI Taxonomy" id="6550"/>
    <lineage>
        <taxon>Eukaryota</taxon>
        <taxon>Metazoa</taxon>
        <taxon>Spiralia</taxon>
        <taxon>Lophotrochozoa</taxon>
        <taxon>Mollusca</taxon>
        <taxon>Bivalvia</taxon>
        <taxon>Autobranchia</taxon>
        <taxon>Pteriomorphia</taxon>
        <taxon>Mytilida</taxon>
        <taxon>Mytiloidea</taxon>
        <taxon>Mytilidae</taxon>
        <taxon>Mytilinae</taxon>
        <taxon>Mytilus</taxon>
    </lineage>
</organism>
<gene>
    <name evidence="1" type="ORF">MEDL_50985</name>
</gene>
<sequence length="189" mass="21525">MLTFTSVISYGLDKTKATKEKANTHSSTPQISIDEIFPNAYQSTFKALEDDPMIALCEPTDFFPILQVSKHKAKVEEFFFIAFCAIFKDNASITIEADRETIFSSFHRIRLSDTLQTVGITIFQSLGFMDSVITNFVQTFLLELMNQVLKKHLSKNLKQTQAFDNSLTDNDPKILFYIAGFIIRAQEIQ</sequence>
<dbReference type="AlphaFoldDB" id="A0A8S3TYC6"/>